<organism evidence="1 2">
    <name type="scientific">Neobacillus notoginsengisoli</name>
    <dbReference type="NCBI Taxonomy" id="1578198"/>
    <lineage>
        <taxon>Bacteria</taxon>
        <taxon>Bacillati</taxon>
        <taxon>Bacillota</taxon>
        <taxon>Bacilli</taxon>
        <taxon>Bacillales</taxon>
        <taxon>Bacillaceae</taxon>
        <taxon>Neobacillus</taxon>
    </lineage>
</organism>
<dbReference type="AlphaFoldDB" id="A0A417YW62"/>
<evidence type="ECO:0008006" key="3">
    <source>
        <dbReference type="Google" id="ProtNLM"/>
    </source>
</evidence>
<dbReference type="RefSeq" id="WP_118920177.1">
    <property type="nucleotide sequence ID" value="NZ_QWEG01000004.1"/>
</dbReference>
<reference evidence="1 2" key="1">
    <citation type="journal article" date="2017" name="Int. J. Syst. Evol. Microbiol.">
        <title>Bacillus notoginsengisoli sp. nov., a novel bacterium isolated from the rhizosphere of Panax notoginseng.</title>
        <authorList>
            <person name="Zhang M.Y."/>
            <person name="Cheng J."/>
            <person name="Cai Y."/>
            <person name="Zhang T.Y."/>
            <person name="Wu Y.Y."/>
            <person name="Manikprabhu D."/>
            <person name="Li W.J."/>
            <person name="Zhang Y.X."/>
        </authorList>
    </citation>
    <scope>NUCLEOTIDE SEQUENCE [LARGE SCALE GENOMIC DNA]</scope>
    <source>
        <strain evidence="1 2">JCM 30743</strain>
    </source>
</reference>
<gene>
    <name evidence="1" type="ORF">D1B31_07720</name>
</gene>
<dbReference type="Proteomes" id="UP000284416">
    <property type="component" value="Unassembled WGS sequence"/>
</dbReference>
<evidence type="ECO:0000313" key="1">
    <source>
        <dbReference type="EMBL" id="RHW41595.1"/>
    </source>
</evidence>
<evidence type="ECO:0000313" key="2">
    <source>
        <dbReference type="Proteomes" id="UP000284416"/>
    </source>
</evidence>
<accession>A0A417YW62</accession>
<proteinExistence type="predicted"/>
<dbReference type="OrthoDB" id="212879at2"/>
<comment type="caution">
    <text evidence="1">The sequence shown here is derived from an EMBL/GenBank/DDBJ whole genome shotgun (WGS) entry which is preliminary data.</text>
</comment>
<sequence length="249" mass="28262">MSHEVKQSVLVKNTLYEVMNSCFQRNAMRGATTRILALIAFNDIGVEQGISTLKQLNNNAYFTRIYADEEYFTSGRLHHFFELSGNDDWTILNHSIGEIEDDYDQIFIPVASFSLVSELVHFLGNRPLAKVIQRALLKGKKVTMLELAVNPYSKTIIEGNWDKGTSFMKAELFNQLKRLQGFGVTLIHSNEVKSHFQRQTSGKRLLLAEKEVISARQKQKKEIMVSPGTLVTPLARDTAKELGIRLTIK</sequence>
<dbReference type="EMBL" id="QWEG01000004">
    <property type="protein sequence ID" value="RHW41595.1"/>
    <property type="molecule type" value="Genomic_DNA"/>
</dbReference>
<keyword evidence="2" id="KW-1185">Reference proteome</keyword>
<protein>
    <recommendedName>
        <fullName evidence="3">Ethanolamine utilization protein</fullName>
    </recommendedName>
</protein>
<name>A0A417YW62_9BACI</name>